<reference evidence="2 3" key="1">
    <citation type="submission" date="2024-09" db="EMBL/GenBank/DDBJ databases">
        <authorList>
            <person name="Sun Q."/>
            <person name="Mori K."/>
        </authorList>
    </citation>
    <scope>NUCLEOTIDE SEQUENCE [LARGE SCALE GENOMIC DNA]</scope>
    <source>
        <strain evidence="2 3">JCM 3331</strain>
    </source>
</reference>
<dbReference type="EMBL" id="JBHMCG010000078">
    <property type="protein sequence ID" value="MFB9574107.1"/>
    <property type="molecule type" value="Genomic_DNA"/>
</dbReference>
<keyword evidence="3" id="KW-1185">Reference proteome</keyword>
<feature type="transmembrane region" description="Helical" evidence="1">
    <location>
        <begin position="12"/>
        <end position="30"/>
    </location>
</feature>
<evidence type="ECO:0000313" key="3">
    <source>
        <dbReference type="Proteomes" id="UP001589710"/>
    </source>
</evidence>
<evidence type="ECO:0000256" key="1">
    <source>
        <dbReference type="SAM" id="Phobius"/>
    </source>
</evidence>
<keyword evidence="1" id="KW-0812">Transmembrane</keyword>
<dbReference type="RefSeq" id="WP_345519156.1">
    <property type="nucleotide sequence ID" value="NZ_BAAAXD010000053.1"/>
</dbReference>
<name>A0ABV5R8D2_9ACTN</name>
<comment type="caution">
    <text evidence="2">The sequence shown here is derived from an EMBL/GenBank/DDBJ whole genome shotgun (WGS) entry which is preliminary data.</text>
</comment>
<dbReference type="Proteomes" id="UP001589710">
    <property type="component" value="Unassembled WGS sequence"/>
</dbReference>
<gene>
    <name evidence="2" type="ORF">ACFFTL_17810</name>
</gene>
<proteinExistence type="predicted"/>
<evidence type="ECO:0000313" key="2">
    <source>
        <dbReference type="EMBL" id="MFB9574107.1"/>
    </source>
</evidence>
<accession>A0ABV5R8D2</accession>
<keyword evidence="1" id="KW-1133">Transmembrane helix</keyword>
<organism evidence="2 3">
    <name type="scientific">Streptomyces yanii</name>
    <dbReference type="NCBI Taxonomy" id="78510"/>
    <lineage>
        <taxon>Bacteria</taxon>
        <taxon>Bacillati</taxon>
        <taxon>Actinomycetota</taxon>
        <taxon>Actinomycetes</taxon>
        <taxon>Kitasatosporales</taxon>
        <taxon>Streptomycetaceae</taxon>
        <taxon>Streptomyces</taxon>
    </lineage>
</organism>
<sequence>MSRDHWRPERTRISPWGAIALVMLTGVALMRNGPELLPGPPQPLGAASAGRHPVSAGALVTSAAETPRACAPASRVVIPSIRVDAPLVEVAPDRNGCIEAPAPQDPTLAGRNRNGVAPGRVGMSVFAGVMARPAVSTVSVR</sequence>
<protein>
    <submittedName>
        <fullName evidence="2">Uncharacterized protein</fullName>
    </submittedName>
</protein>
<keyword evidence="1" id="KW-0472">Membrane</keyword>